<gene>
    <name evidence="2" type="ORF">BpJC7_31770</name>
</gene>
<protein>
    <recommendedName>
        <fullName evidence="1">DUF4357 domain-containing protein</fullName>
    </recommendedName>
</protein>
<dbReference type="InterPro" id="IPR025579">
    <property type="entry name" value="DUF4357"/>
</dbReference>
<evidence type="ECO:0000259" key="1">
    <source>
        <dbReference type="Pfam" id="PF14267"/>
    </source>
</evidence>
<sequence>MKRKSRKSGQIIEASCKQTNEGFVVLQGSRIETIDSDSIPPGIKERRQKAKIDENGILQENTLFRSPSYAAAFVIGGHANGLTEWKTKDGVSLKEIENSEDN</sequence>
<keyword evidence="3" id="KW-1185">Reference proteome</keyword>
<reference evidence="2 3" key="1">
    <citation type="submission" date="2019-09" db="EMBL/GenBank/DDBJ databases">
        <title>Draft genome sequence of Bacillus sp. JC-7.</title>
        <authorList>
            <person name="Tanaka N."/>
            <person name="Shiwa Y."/>
            <person name="Fujita N."/>
            <person name="Tanasupawat S."/>
        </authorList>
    </citation>
    <scope>NUCLEOTIDE SEQUENCE [LARGE SCALE GENOMIC DNA]</scope>
    <source>
        <strain evidence="2 3">JC-7</strain>
    </source>
</reference>
<dbReference type="Proteomes" id="UP000391919">
    <property type="component" value="Unassembled WGS sequence"/>
</dbReference>
<dbReference type="AlphaFoldDB" id="A0A5J4JRY7"/>
<evidence type="ECO:0000313" key="2">
    <source>
        <dbReference type="EMBL" id="GER71874.1"/>
    </source>
</evidence>
<proteinExistence type="predicted"/>
<name>A0A5J4JRY7_9BACI</name>
<feature type="domain" description="DUF4357" evidence="1">
    <location>
        <begin position="51"/>
        <end position="93"/>
    </location>
</feature>
<dbReference type="Pfam" id="PF14267">
    <property type="entry name" value="DUF4357"/>
    <property type="match status" value="1"/>
</dbReference>
<evidence type="ECO:0000313" key="3">
    <source>
        <dbReference type="Proteomes" id="UP000391919"/>
    </source>
</evidence>
<accession>A0A5J4JRY7</accession>
<comment type="caution">
    <text evidence="2">The sequence shown here is derived from an EMBL/GenBank/DDBJ whole genome shotgun (WGS) entry which is preliminary data.</text>
</comment>
<dbReference type="EMBL" id="BKZQ01000083">
    <property type="protein sequence ID" value="GER71874.1"/>
    <property type="molecule type" value="Genomic_DNA"/>
</dbReference>
<organism evidence="2 3">
    <name type="scientific">Weizmannia acidilactici</name>
    <dbReference type="NCBI Taxonomy" id="2607726"/>
    <lineage>
        <taxon>Bacteria</taxon>
        <taxon>Bacillati</taxon>
        <taxon>Bacillota</taxon>
        <taxon>Bacilli</taxon>
        <taxon>Bacillales</taxon>
        <taxon>Bacillaceae</taxon>
        <taxon>Heyndrickxia</taxon>
    </lineage>
</organism>